<dbReference type="InterPro" id="IPR018660">
    <property type="entry name" value="MliC"/>
</dbReference>
<dbReference type="Gene3D" id="2.40.128.200">
    <property type="match status" value="1"/>
</dbReference>
<feature type="signal peptide" evidence="5">
    <location>
        <begin position="1"/>
        <end position="27"/>
    </location>
</feature>
<gene>
    <name evidence="7" type="ORF">V1286_002769</name>
</gene>
<evidence type="ECO:0000256" key="5">
    <source>
        <dbReference type="SAM" id="SignalP"/>
    </source>
</evidence>
<reference evidence="7 8" key="1">
    <citation type="submission" date="2024-02" db="EMBL/GenBank/DDBJ databases">
        <title>Adaptive strategies in a cosmopolitan and abundant soil bacterium.</title>
        <authorList>
            <person name="Carini P."/>
        </authorList>
    </citation>
    <scope>NUCLEOTIDE SEQUENCE [LARGE SCALE GENOMIC DNA]</scope>
    <source>
        <strain evidence="7 8">AZCC 1608</strain>
    </source>
</reference>
<evidence type="ECO:0000313" key="8">
    <source>
        <dbReference type="Proteomes" id="UP001364224"/>
    </source>
</evidence>
<keyword evidence="8" id="KW-1185">Reference proteome</keyword>
<dbReference type="RefSeq" id="WP_334480261.1">
    <property type="nucleotide sequence ID" value="NZ_JAZHRV010000001.1"/>
</dbReference>
<protein>
    <submittedName>
        <fullName evidence="7">Membrane-bound inhibitor of C-type lysozyme</fullName>
    </submittedName>
</protein>
<keyword evidence="2" id="KW-0472">Membrane</keyword>
<keyword evidence="1 5" id="KW-0732">Signal</keyword>
<dbReference type="Pfam" id="PF09864">
    <property type="entry name" value="MliC"/>
    <property type="match status" value="1"/>
</dbReference>
<dbReference type="SUPFAM" id="SSF141488">
    <property type="entry name" value="YdhA-like"/>
    <property type="match status" value="1"/>
</dbReference>
<name>A0ABU8B9M6_9BRAD</name>
<feature type="domain" description="C-type lysozyme inhibitor" evidence="6">
    <location>
        <begin position="34"/>
        <end position="82"/>
    </location>
</feature>
<feature type="chain" id="PRO_5046119936" evidence="5">
    <location>
        <begin position="28"/>
        <end position="106"/>
    </location>
</feature>
<keyword evidence="4" id="KW-0449">Lipoprotein</keyword>
<dbReference type="EMBL" id="JAZHRV010000001">
    <property type="protein sequence ID" value="MEH2555240.1"/>
    <property type="molecule type" value="Genomic_DNA"/>
</dbReference>
<organism evidence="7 8">
    <name type="scientific">Bradyrhizobium algeriense</name>
    <dbReference type="NCBI Taxonomy" id="634784"/>
    <lineage>
        <taxon>Bacteria</taxon>
        <taxon>Pseudomonadati</taxon>
        <taxon>Pseudomonadota</taxon>
        <taxon>Alphaproteobacteria</taxon>
        <taxon>Hyphomicrobiales</taxon>
        <taxon>Nitrobacteraceae</taxon>
        <taxon>Bradyrhizobium</taxon>
    </lineage>
</organism>
<sequence length="106" mass="11486">MNCRRNTIFGAALCAAAVASAPSAAFAQSSFRNYRCADGAQFIVGFFQYDSRAHLQLDGKALTLPKRVTLSGSRYQAKGVTLRITKAGVTTLKHARRPTTTCEQQT</sequence>
<keyword evidence="3" id="KW-0564">Palmitate</keyword>
<comment type="caution">
    <text evidence="7">The sequence shown here is derived from an EMBL/GenBank/DDBJ whole genome shotgun (WGS) entry which is preliminary data.</text>
</comment>
<accession>A0ABU8B9M6</accession>
<evidence type="ECO:0000256" key="2">
    <source>
        <dbReference type="ARBA" id="ARBA00023136"/>
    </source>
</evidence>
<proteinExistence type="predicted"/>
<evidence type="ECO:0000256" key="4">
    <source>
        <dbReference type="ARBA" id="ARBA00023288"/>
    </source>
</evidence>
<evidence type="ECO:0000259" key="6">
    <source>
        <dbReference type="Pfam" id="PF09864"/>
    </source>
</evidence>
<dbReference type="Proteomes" id="UP001364224">
    <property type="component" value="Unassembled WGS sequence"/>
</dbReference>
<evidence type="ECO:0000256" key="1">
    <source>
        <dbReference type="ARBA" id="ARBA00022729"/>
    </source>
</evidence>
<evidence type="ECO:0000313" key="7">
    <source>
        <dbReference type="EMBL" id="MEH2555240.1"/>
    </source>
</evidence>
<evidence type="ECO:0000256" key="3">
    <source>
        <dbReference type="ARBA" id="ARBA00023139"/>
    </source>
</evidence>
<dbReference type="InterPro" id="IPR036328">
    <property type="entry name" value="MliC_sf"/>
</dbReference>